<gene>
    <name evidence="12" type="primary">Piso0_001057</name>
    <name evidence="11" type="ORF">GNLVRS01_PISO0C09946g</name>
    <name evidence="12" type="ORF">GNLVRS01_PISO0D10013g</name>
</gene>
<dbReference type="InterPro" id="IPR005746">
    <property type="entry name" value="Thioredoxin"/>
</dbReference>
<evidence type="ECO:0000256" key="8">
    <source>
        <dbReference type="PIRSR" id="PIRSR000077-1"/>
    </source>
</evidence>
<keyword evidence="4" id="KW-0215">Deoxyribonucleotide synthesis</keyword>
<keyword evidence="6 9" id="KW-0676">Redox-active center</keyword>
<feature type="site" description="Contributes to redox potential value" evidence="8">
    <location>
        <position position="31"/>
    </location>
</feature>
<dbReference type="Gene3D" id="3.40.30.10">
    <property type="entry name" value="Glutaredoxin"/>
    <property type="match status" value="1"/>
</dbReference>
<feature type="disulfide bond" description="Redox-active" evidence="9">
    <location>
        <begin position="30"/>
        <end position="33"/>
    </location>
</feature>
<evidence type="ECO:0000256" key="6">
    <source>
        <dbReference type="ARBA" id="ARBA00023284"/>
    </source>
</evidence>
<dbReference type="GO" id="GO:0006888">
    <property type="term" value="P:endoplasmic reticulum to Golgi vesicle-mediated transport"/>
    <property type="evidence" value="ECO:0007669"/>
    <property type="project" value="UniProtKB-ARBA"/>
</dbReference>
<dbReference type="PRINTS" id="PR00421">
    <property type="entry name" value="THIOREDOXIN"/>
</dbReference>
<dbReference type="Proteomes" id="UP000005222">
    <property type="component" value="Chromosome D"/>
</dbReference>
<evidence type="ECO:0000256" key="5">
    <source>
        <dbReference type="ARBA" id="ARBA00023157"/>
    </source>
</evidence>
<dbReference type="AlphaFoldDB" id="G8YQT5"/>
<dbReference type="InterPro" id="IPR017937">
    <property type="entry name" value="Thioredoxin_CS"/>
</dbReference>
<dbReference type="Pfam" id="PF00085">
    <property type="entry name" value="Thioredoxin"/>
    <property type="match status" value="1"/>
</dbReference>
<feature type="active site" description="Nucleophile" evidence="8">
    <location>
        <position position="30"/>
    </location>
</feature>
<dbReference type="CDD" id="cd02947">
    <property type="entry name" value="TRX_family"/>
    <property type="match status" value="1"/>
</dbReference>
<dbReference type="PANTHER" id="PTHR46115">
    <property type="entry name" value="THIOREDOXIN-LIKE PROTEIN 1"/>
    <property type="match status" value="1"/>
</dbReference>
<reference evidence="13" key="2">
    <citation type="journal article" date="2012" name="G3 (Bethesda)">
        <title>Pichia sorbitophila, an interspecies yeast hybrid reveals early steps of genome resolution following polyploidization.</title>
        <authorList>
            <person name="Leh Louis V."/>
            <person name="Despons L."/>
            <person name="Friedrich A."/>
            <person name="Martin T."/>
            <person name="Durrens P."/>
            <person name="Casaregola S."/>
            <person name="Neuveglise C."/>
            <person name="Fairhead C."/>
            <person name="Marck C."/>
            <person name="Cruz J.A."/>
            <person name="Straub M.L."/>
            <person name="Kugler V."/>
            <person name="Sacerdot C."/>
            <person name="Uzunov Z."/>
            <person name="Thierry A."/>
            <person name="Weiss S."/>
            <person name="Bleykasten C."/>
            <person name="De Montigny J."/>
            <person name="Jacques N."/>
            <person name="Jung P."/>
            <person name="Lemaire M."/>
            <person name="Mallet S."/>
            <person name="Morel G."/>
            <person name="Richard G.F."/>
            <person name="Sarkar A."/>
            <person name="Savel G."/>
            <person name="Schacherer J."/>
            <person name="Seret M.L."/>
            <person name="Talla E."/>
            <person name="Samson G."/>
            <person name="Jubin C."/>
            <person name="Poulain J."/>
            <person name="Vacherie B."/>
            <person name="Barbe V."/>
            <person name="Pelletier E."/>
            <person name="Sherman D.J."/>
            <person name="Westhof E."/>
            <person name="Weissenbach J."/>
            <person name="Baret P.V."/>
            <person name="Wincker P."/>
            <person name="Gaillardin C."/>
            <person name="Dujon B."/>
            <person name="Souciet J.L."/>
        </authorList>
    </citation>
    <scope>NUCLEOTIDE SEQUENCE [LARGE SCALE GENOMIC DNA]</scope>
    <source>
        <strain evidence="13">ATCC MYA-4447 / BCRC 22081 / CBS 7064 / NBRC 10061 / NRRL Y-12695</strain>
    </source>
</reference>
<evidence type="ECO:0000313" key="11">
    <source>
        <dbReference type="EMBL" id="CCE78434.1"/>
    </source>
</evidence>
<dbReference type="GO" id="GO:0000011">
    <property type="term" value="P:vacuole inheritance"/>
    <property type="evidence" value="ECO:0007669"/>
    <property type="project" value="UniProtKB-ARBA"/>
</dbReference>
<organism evidence="12 13">
    <name type="scientific">Pichia sorbitophila (strain ATCC MYA-4447 / BCRC 22081 / CBS 7064 / NBRC 10061 / NRRL Y-12695)</name>
    <name type="common">Hybrid yeast</name>
    <dbReference type="NCBI Taxonomy" id="559304"/>
    <lineage>
        <taxon>Eukaryota</taxon>
        <taxon>Fungi</taxon>
        <taxon>Dikarya</taxon>
        <taxon>Ascomycota</taxon>
        <taxon>Saccharomycotina</taxon>
        <taxon>Pichiomycetes</taxon>
        <taxon>Debaryomycetaceae</taxon>
        <taxon>Millerozyma</taxon>
    </lineage>
</organism>
<dbReference type="GO" id="GO:0045454">
    <property type="term" value="P:cell redox homeostasis"/>
    <property type="evidence" value="ECO:0007669"/>
    <property type="project" value="UniProtKB-ARBA"/>
</dbReference>
<evidence type="ECO:0000256" key="4">
    <source>
        <dbReference type="ARBA" id="ARBA00023116"/>
    </source>
</evidence>
<evidence type="ECO:0000259" key="10">
    <source>
        <dbReference type="PROSITE" id="PS51352"/>
    </source>
</evidence>
<dbReference type="HOGENOM" id="CLU_090389_14_6_1"/>
<dbReference type="EMBL" id="FO082057">
    <property type="protein sequence ID" value="CCE78434.1"/>
    <property type="molecule type" value="Genomic_DNA"/>
</dbReference>
<dbReference type="OrthoDB" id="10263751at2759"/>
<feature type="site" description="Contributes to redox potential value" evidence="8">
    <location>
        <position position="32"/>
    </location>
</feature>
<comment type="similarity">
    <text evidence="1 7">Belongs to the thioredoxin family.</text>
</comment>
<evidence type="ECO:0000313" key="12">
    <source>
        <dbReference type="EMBL" id="CCE79020.1"/>
    </source>
</evidence>
<dbReference type="PIRSF" id="PIRSF000077">
    <property type="entry name" value="Thioredoxin"/>
    <property type="match status" value="1"/>
</dbReference>
<dbReference type="EMBL" id="FO082056">
    <property type="protein sequence ID" value="CCE79020.1"/>
    <property type="molecule type" value="Genomic_DNA"/>
</dbReference>
<feature type="active site" description="Nucleophile" evidence="8">
    <location>
        <position position="33"/>
    </location>
</feature>
<dbReference type="InterPro" id="IPR036249">
    <property type="entry name" value="Thioredoxin-like_sf"/>
</dbReference>
<keyword evidence="2" id="KW-0813">Transport</keyword>
<dbReference type="GO" id="GO:0009263">
    <property type="term" value="P:deoxyribonucleotide biosynthetic process"/>
    <property type="evidence" value="ECO:0007669"/>
    <property type="project" value="UniProtKB-KW"/>
</dbReference>
<dbReference type="NCBIfam" id="TIGR01068">
    <property type="entry name" value="thioredoxin"/>
    <property type="match status" value="1"/>
</dbReference>
<evidence type="ECO:0000256" key="3">
    <source>
        <dbReference type="ARBA" id="ARBA00022982"/>
    </source>
</evidence>
<proteinExistence type="inferred from homology"/>
<keyword evidence="5 9" id="KW-1015">Disulfide bond</keyword>
<sequence>MVTTVSSREEFDQTISSGGVVIVDFFATWCGPCKMIAPLLEKFSKEYENAKFIKVDVDELSEVAGQYSITSMPTILIFKQGQQVEQVIGANPAAIHQAISKHAA</sequence>
<name>G8YQT5_PICSO</name>
<dbReference type="eggNOG" id="KOG0907">
    <property type="taxonomic scope" value="Eukaryota"/>
</dbReference>
<keyword evidence="3" id="KW-0249">Electron transport</keyword>
<dbReference type="InParanoid" id="G8YQT5"/>
<evidence type="ECO:0000256" key="1">
    <source>
        <dbReference type="ARBA" id="ARBA00008987"/>
    </source>
</evidence>
<dbReference type="STRING" id="559304.G8YQT5"/>
<dbReference type="GO" id="GO:0015035">
    <property type="term" value="F:protein-disulfide reductase activity"/>
    <property type="evidence" value="ECO:0007669"/>
    <property type="project" value="InterPro"/>
</dbReference>
<protein>
    <recommendedName>
        <fullName evidence="7">Thioredoxin</fullName>
    </recommendedName>
</protein>
<evidence type="ECO:0000256" key="2">
    <source>
        <dbReference type="ARBA" id="ARBA00022448"/>
    </source>
</evidence>
<dbReference type="GO" id="GO:0005737">
    <property type="term" value="C:cytoplasm"/>
    <property type="evidence" value="ECO:0007669"/>
    <property type="project" value="GOC"/>
</dbReference>
<dbReference type="PROSITE" id="PS51352">
    <property type="entry name" value="THIOREDOXIN_2"/>
    <property type="match status" value="1"/>
</dbReference>
<accession>G8YQT5</accession>
<dbReference type="PROSITE" id="PS00194">
    <property type="entry name" value="THIOREDOXIN_1"/>
    <property type="match status" value="1"/>
</dbReference>
<evidence type="ECO:0000256" key="7">
    <source>
        <dbReference type="PIRNR" id="PIRNR000077"/>
    </source>
</evidence>
<dbReference type="FunCoup" id="G8YQT5">
    <property type="interactions" value="975"/>
</dbReference>
<dbReference type="GO" id="GO:0006890">
    <property type="term" value="P:retrograde vesicle-mediated transport, Golgi to endoplasmic reticulum"/>
    <property type="evidence" value="ECO:0007669"/>
    <property type="project" value="UniProtKB-ARBA"/>
</dbReference>
<feature type="domain" description="Thioredoxin" evidence="10">
    <location>
        <begin position="1"/>
        <end position="104"/>
    </location>
</feature>
<dbReference type="SUPFAM" id="SSF52833">
    <property type="entry name" value="Thioredoxin-like"/>
    <property type="match status" value="1"/>
</dbReference>
<dbReference type="FunFam" id="3.40.30.10:FF:000104">
    <property type="entry name" value="Thioredoxin"/>
    <property type="match status" value="1"/>
</dbReference>
<evidence type="ECO:0000313" key="13">
    <source>
        <dbReference type="Proteomes" id="UP000005222"/>
    </source>
</evidence>
<feature type="site" description="Deprotonates C-terminal active site Cys" evidence="8">
    <location>
        <position position="24"/>
    </location>
</feature>
<evidence type="ECO:0000256" key="9">
    <source>
        <dbReference type="PIRSR" id="PIRSR000077-4"/>
    </source>
</evidence>
<dbReference type="InterPro" id="IPR013766">
    <property type="entry name" value="Thioredoxin_domain"/>
</dbReference>
<dbReference type="OMA" id="HIHYVTD"/>
<keyword evidence="13" id="KW-1185">Reference proteome</keyword>
<dbReference type="Proteomes" id="UP000005222">
    <property type="component" value="Chromosome C"/>
</dbReference>
<reference evidence="12" key="1">
    <citation type="submission" date="2011-10" db="EMBL/GenBank/DDBJ databases">
        <authorList>
            <person name="Genoscope - CEA"/>
        </authorList>
    </citation>
    <scope>NUCLEOTIDE SEQUENCE</scope>
</reference>